<comment type="caution">
    <text evidence="2">The sequence shown here is derived from an EMBL/GenBank/DDBJ whole genome shotgun (WGS) entry which is preliminary data.</text>
</comment>
<evidence type="ECO:0000313" key="3">
    <source>
        <dbReference type="Proteomes" id="UP000766698"/>
    </source>
</evidence>
<sequence>MAGNKSLPGGSEYEYHNYIPPQQCFNEKHTTNFANLDVSTMKAMVGAANPTEVLNVAKGWEDLCILLVGSSKGGGTGGIHKDFTTAVKKVLNDWQGDAADRFKEEAEKIRKKLFDASEYARYTHLAMQNVGTVLKDIKAKVESMEEPGDLESAADKLADGKRDDSGLKRDLAAGMSTEQALQRNAGSLSLKKEWQLEVAVYMERLGSAYNSQAKAMGTWQKRKKDLDNEDGYPGSPGGIAPVPAVLPPGGAAVKPAGLRPGATGPNGPGFTPPSGIGSQRPDGITGGVGTNKPGTGINGPSGVNSPISQVGTGLNGVSPNSTGLGGGGAGLSGAGLGGGVGGAGTGAGASGTGAMPGGIGGAGAARGAGSRIGGAGGRVGGAGRMGGMPGMGGAGAGAGGVGKGGGSGRGALAKTRGGVVGAAGKPGAGAQGGSGLHRSRGGSQAGKGGTSRGAGMMGAPGARGAAGNEDKNRKDRPDYLVEDEETWTTKRNVAPRVIE</sequence>
<protein>
    <submittedName>
        <fullName evidence="2">Uncharacterized protein</fullName>
    </submittedName>
</protein>
<keyword evidence="3" id="KW-1185">Reference proteome</keyword>
<reference evidence="3" key="1">
    <citation type="journal article" date="2020" name="Syst. Appl. Microbiol.">
        <title>Streptomyces alkaliterrae sp. nov., isolated from an alkaline soil, and emended descriptions of Streptomyces alkaliphilus, Streptomyces calidiresistens and Streptomyces durbertensis.</title>
        <authorList>
            <person name="Swiecimska M."/>
            <person name="Golinska P."/>
            <person name="Nouioui I."/>
            <person name="Wypij M."/>
            <person name="Rai M."/>
            <person name="Sangal V."/>
            <person name="Goodfellow M."/>
        </authorList>
    </citation>
    <scope>NUCLEOTIDE SEQUENCE [LARGE SCALE GENOMIC DNA]</scope>
    <source>
        <strain evidence="3">DSM 104538</strain>
    </source>
</reference>
<feature type="compositionally biased region" description="Basic and acidic residues" evidence="1">
    <location>
        <begin position="153"/>
        <end position="167"/>
    </location>
</feature>
<feature type="region of interest" description="Disordered" evidence="1">
    <location>
        <begin position="144"/>
        <end position="167"/>
    </location>
</feature>
<name>A0ABR6EHH6_9ACTN</name>
<gene>
    <name evidence="2" type="ORF">GL263_14565</name>
</gene>
<dbReference type="RefSeq" id="WP_182856129.1">
    <property type="nucleotide sequence ID" value="NZ_WMLF01000194.1"/>
</dbReference>
<feature type="region of interest" description="Disordered" evidence="1">
    <location>
        <begin position="418"/>
        <end position="483"/>
    </location>
</feature>
<accession>A0ABR6EHH6</accession>
<feature type="compositionally biased region" description="Gly residues" evidence="1">
    <location>
        <begin position="443"/>
        <end position="458"/>
    </location>
</feature>
<evidence type="ECO:0000313" key="2">
    <source>
        <dbReference type="EMBL" id="MBB1244780.1"/>
    </source>
</evidence>
<evidence type="ECO:0000256" key="1">
    <source>
        <dbReference type="SAM" id="MobiDB-lite"/>
    </source>
</evidence>
<proteinExistence type="predicted"/>
<organism evidence="2 3">
    <name type="scientific">Streptomyces durbertensis</name>
    <dbReference type="NCBI Taxonomy" id="2448886"/>
    <lineage>
        <taxon>Bacteria</taxon>
        <taxon>Bacillati</taxon>
        <taxon>Actinomycetota</taxon>
        <taxon>Actinomycetes</taxon>
        <taxon>Kitasatosporales</taxon>
        <taxon>Streptomycetaceae</taxon>
        <taxon>Streptomyces</taxon>
    </lineage>
</organism>
<feature type="region of interest" description="Disordered" evidence="1">
    <location>
        <begin position="260"/>
        <end position="303"/>
    </location>
</feature>
<dbReference type="EMBL" id="WMLF01000194">
    <property type="protein sequence ID" value="MBB1244780.1"/>
    <property type="molecule type" value="Genomic_DNA"/>
</dbReference>
<feature type="compositionally biased region" description="Basic and acidic residues" evidence="1">
    <location>
        <begin position="468"/>
        <end position="479"/>
    </location>
</feature>
<feature type="compositionally biased region" description="Gly residues" evidence="1">
    <location>
        <begin position="418"/>
        <end position="435"/>
    </location>
</feature>
<dbReference type="Proteomes" id="UP000766698">
    <property type="component" value="Unassembled WGS sequence"/>
</dbReference>